<protein>
    <submittedName>
        <fullName evidence="3">ABC transporter permease subunit</fullName>
    </submittedName>
</protein>
<dbReference type="RefSeq" id="WP_165301932.1">
    <property type="nucleotide sequence ID" value="NZ_JAAKZZ010000421.1"/>
</dbReference>
<evidence type="ECO:0000256" key="1">
    <source>
        <dbReference type="SAM" id="MobiDB-lite"/>
    </source>
</evidence>
<dbReference type="EMBL" id="JAAKZZ010000421">
    <property type="protein sequence ID" value="NGO72236.1"/>
    <property type="molecule type" value="Genomic_DNA"/>
</dbReference>
<accession>A0A6G4X3X2</accession>
<keyword evidence="4" id="KW-1185">Reference proteome</keyword>
<feature type="transmembrane region" description="Helical" evidence="2">
    <location>
        <begin position="188"/>
        <end position="208"/>
    </location>
</feature>
<feature type="transmembrane region" description="Helical" evidence="2">
    <location>
        <begin position="119"/>
        <end position="142"/>
    </location>
</feature>
<dbReference type="GO" id="GO:0140359">
    <property type="term" value="F:ABC-type transporter activity"/>
    <property type="evidence" value="ECO:0007669"/>
    <property type="project" value="InterPro"/>
</dbReference>
<feature type="transmembrane region" description="Helical" evidence="2">
    <location>
        <begin position="46"/>
        <end position="67"/>
    </location>
</feature>
<feature type="transmembrane region" description="Helical" evidence="2">
    <location>
        <begin position="244"/>
        <end position="265"/>
    </location>
</feature>
<name>A0A6G4X3X2_9ACTN</name>
<dbReference type="AlphaFoldDB" id="A0A6G4X3X2"/>
<feature type="compositionally biased region" description="Basic residues" evidence="1">
    <location>
        <begin position="1"/>
        <end position="10"/>
    </location>
</feature>
<dbReference type="GO" id="GO:0005886">
    <property type="term" value="C:plasma membrane"/>
    <property type="evidence" value="ECO:0007669"/>
    <property type="project" value="UniProtKB-SubCell"/>
</dbReference>
<feature type="region of interest" description="Disordered" evidence="1">
    <location>
        <begin position="1"/>
        <end position="22"/>
    </location>
</feature>
<sequence>MSAARTRRTHSAPPGSRPAPPARAGFREALAFEWIKFRSVRSTVRTALAAAALPPVGAVFVAATGSLQDDDTVLGGSLTLSVVGQMLAAVLGALLITGEYAHGTLRTTLAAVPRRATVLAAKATLLAALLWALALASCSVAYLVGDALLPDGERPQGEPLPALFGIAASFAVAGLLGLAAGTLVRHSAGAVTTVVGLLLLPSLFGPLFGGAERWIAGISPTAALEKLTQTSDASADAVGSLGPWPSLALVTACTATLLGAASMTLRRRDV</sequence>
<reference evidence="3 4" key="1">
    <citation type="submission" date="2020-02" db="EMBL/GenBank/DDBJ databases">
        <title>Whole-genome analyses of novel actinobacteria.</title>
        <authorList>
            <person name="Sahin N."/>
            <person name="Tatar D."/>
        </authorList>
    </citation>
    <scope>NUCLEOTIDE SEQUENCE [LARGE SCALE GENOMIC DNA]</scope>
    <source>
        <strain evidence="3 4">SB3404</strain>
    </source>
</reference>
<keyword evidence="2" id="KW-1133">Transmembrane helix</keyword>
<dbReference type="Pfam" id="PF12679">
    <property type="entry name" value="ABC2_membrane_2"/>
    <property type="match status" value="1"/>
</dbReference>
<gene>
    <name evidence="3" type="ORF">G5C65_28585</name>
</gene>
<evidence type="ECO:0000313" key="4">
    <source>
        <dbReference type="Proteomes" id="UP000477722"/>
    </source>
</evidence>
<proteinExistence type="predicted"/>
<feature type="transmembrane region" description="Helical" evidence="2">
    <location>
        <begin position="73"/>
        <end position="98"/>
    </location>
</feature>
<dbReference type="PANTHER" id="PTHR37305">
    <property type="entry name" value="INTEGRAL MEMBRANE PROTEIN-RELATED"/>
    <property type="match status" value="1"/>
</dbReference>
<keyword evidence="2" id="KW-0472">Membrane</keyword>
<organism evidence="3 4">
    <name type="scientific">Streptomyces boncukensis</name>
    <dbReference type="NCBI Taxonomy" id="2711219"/>
    <lineage>
        <taxon>Bacteria</taxon>
        <taxon>Bacillati</taxon>
        <taxon>Actinomycetota</taxon>
        <taxon>Actinomycetes</taxon>
        <taxon>Kitasatosporales</taxon>
        <taxon>Streptomycetaceae</taxon>
        <taxon>Streptomyces</taxon>
    </lineage>
</organism>
<feature type="transmembrane region" description="Helical" evidence="2">
    <location>
        <begin position="162"/>
        <end position="181"/>
    </location>
</feature>
<evidence type="ECO:0000256" key="2">
    <source>
        <dbReference type="SAM" id="Phobius"/>
    </source>
</evidence>
<dbReference type="Proteomes" id="UP000477722">
    <property type="component" value="Unassembled WGS sequence"/>
</dbReference>
<evidence type="ECO:0000313" key="3">
    <source>
        <dbReference type="EMBL" id="NGO72236.1"/>
    </source>
</evidence>
<keyword evidence="2" id="KW-0812">Transmembrane</keyword>
<comment type="caution">
    <text evidence="3">The sequence shown here is derived from an EMBL/GenBank/DDBJ whole genome shotgun (WGS) entry which is preliminary data.</text>
</comment>
<dbReference type="PANTHER" id="PTHR37305:SF1">
    <property type="entry name" value="MEMBRANE PROTEIN"/>
    <property type="match status" value="1"/>
</dbReference>